<proteinExistence type="predicted"/>
<accession>A0ABQ1UT26</accession>
<gene>
    <name evidence="1" type="ORF">GCM10007298_22540</name>
</gene>
<comment type="caution">
    <text evidence="1">The sequence shown here is derived from an EMBL/GenBank/DDBJ whole genome shotgun (WGS) entry which is preliminary data.</text>
</comment>
<keyword evidence="2" id="KW-1185">Reference proteome</keyword>
<name>A0ABQ1UT26_9NOCA</name>
<dbReference type="EMBL" id="BMCS01000001">
    <property type="protein sequence ID" value="GGF26149.1"/>
    <property type="molecule type" value="Genomic_DNA"/>
</dbReference>
<sequence>MGPFVLIDSGTTTAAVSAVAPTTAAAITVPPAYVGRVELT</sequence>
<dbReference type="Proteomes" id="UP000632454">
    <property type="component" value="Unassembled WGS sequence"/>
</dbReference>
<reference evidence="2" key="1">
    <citation type="journal article" date="2019" name="Int. J. Syst. Evol. Microbiol.">
        <title>The Global Catalogue of Microorganisms (GCM) 10K type strain sequencing project: providing services to taxonomists for standard genome sequencing and annotation.</title>
        <authorList>
            <consortium name="The Broad Institute Genomics Platform"/>
            <consortium name="The Broad Institute Genome Sequencing Center for Infectious Disease"/>
            <person name="Wu L."/>
            <person name="Ma J."/>
        </authorList>
    </citation>
    <scope>NUCLEOTIDE SEQUENCE [LARGE SCALE GENOMIC DNA]</scope>
    <source>
        <strain evidence="2">CCM 7855</strain>
    </source>
</reference>
<evidence type="ECO:0000313" key="1">
    <source>
        <dbReference type="EMBL" id="GGF26149.1"/>
    </source>
</evidence>
<organism evidence="1 2">
    <name type="scientific">Williamsia phyllosphaerae</name>
    <dbReference type="NCBI Taxonomy" id="885042"/>
    <lineage>
        <taxon>Bacteria</taxon>
        <taxon>Bacillati</taxon>
        <taxon>Actinomycetota</taxon>
        <taxon>Actinomycetes</taxon>
        <taxon>Mycobacteriales</taxon>
        <taxon>Nocardiaceae</taxon>
        <taxon>Williamsia</taxon>
    </lineage>
</organism>
<protein>
    <submittedName>
        <fullName evidence="1">Uncharacterized protein</fullName>
    </submittedName>
</protein>
<evidence type="ECO:0000313" key="2">
    <source>
        <dbReference type="Proteomes" id="UP000632454"/>
    </source>
</evidence>